<protein>
    <recommendedName>
        <fullName evidence="1">FlgO domain-containing protein</fullName>
    </recommendedName>
</protein>
<evidence type="ECO:0000313" key="3">
    <source>
        <dbReference type="Proteomes" id="UP000325302"/>
    </source>
</evidence>
<evidence type="ECO:0000259" key="1">
    <source>
        <dbReference type="Pfam" id="PF17680"/>
    </source>
</evidence>
<organism evidence="2 3">
    <name type="scientific">Nitrincola tapanii</name>
    <dbReference type="NCBI Taxonomy" id="1708751"/>
    <lineage>
        <taxon>Bacteria</taxon>
        <taxon>Pseudomonadati</taxon>
        <taxon>Pseudomonadota</taxon>
        <taxon>Gammaproteobacteria</taxon>
        <taxon>Oceanospirillales</taxon>
        <taxon>Oceanospirillaceae</taxon>
        <taxon>Nitrincola</taxon>
    </lineage>
</organism>
<dbReference type="OrthoDB" id="6116374at2"/>
<dbReference type="Proteomes" id="UP000325302">
    <property type="component" value="Unassembled WGS sequence"/>
</dbReference>
<proteinExistence type="predicted"/>
<feature type="domain" description="FlgO" evidence="1">
    <location>
        <begin position="81"/>
        <end position="206"/>
    </location>
</feature>
<accession>A0A5A9W382</accession>
<dbReference type="PROSITE" id="PS51257">
    <property type="entry name" value="PROKAR_LIPOPROTEIN"/>
    <property type="match status" value="1"/>
</dbReference>
<dbReference type="RefSeq" id="WP_149390840.1">
    <property type="nucleotide sequence ID" value="NZ_SMRS01000005.1"/>
</dbReference>
<sequence>MIKRVLPSLGLISVCLVSLVGCQRWTVPVTLEQVSPQAQVQLQNSLEAYDESRALRQPQPLPLVEAVSPGTDAISEAIALMASHLALGLDEQRVQRLPMAIMPFRRLEARNFSGDMGERLAESFIYQLQHLGYNLVDHRAISLTTTAKLDPDGETLSLLRSRNRIYFILTGTYAAYPDGVVINARVIDTTTRQVLASAQSHIPNQRLEGRWPGYHPLDAIERGMIIENRQGPAGGVW</sequence>
<evidence type="ECO:0000313" key="2">
    <source>
        <dbReference type="EMBL" id="KAA0874659.1"/>
    </source>
</evidence>
<dbReference type="InterPro" id="IPR041215">
    <property type="entry name" value="FlgO_dom"/>
</dbReference>
<comment type="caution">
    <text evidence="2">The sequence shown here is derived from an EMBL/GenBank/DDBJ whole genome shotgun (WGS) entry which is preliminary data.</text>
</comment>
<gene>
    <name evidence="2" type="ORF">E1H14_07460</name>
</gene>
<keyword evidence="3" id="KW-1185">Reference proteome</keyword>
<dbReference type="EMBL" id="SMRS01000005">
    <property type="protein sequence ID" value="KAA0874659.1"/>
    <property type="molecule type" value="Genomic_DNA"/>
</dbReference>
<reference evidence="2 3" key="1">
    <citation type="submission" date="2019-03" db="EMBL/GenBank/DDBJ databases">
        <title>Nitrincola sp. nov. isolated from an Indian soda lake.</title>
        <authorList>
            <person name="Joshi A."/>
            <person name="Thite S.V."/>
            <person name="Joseph N."/>
            <person name="Dhotre D."/>
            <person name="Moorthy M."/>
            <person name="Shouche Y.S."/>
        </authorList>
    </citation>
    <scope>NUCLEOTIDE SEQUENCE [LARGE SCALE GENOMIC DNA]</scope>
    <source>
        <strain evidence="2 3">MEB193</strain>
    </source>
</reference>
<name>A0A5A9W382_9GAMM</name>
<dbReference type="AlphaFoldDB" id="A0A5A9W382"/>
<dbReference type="Pfam" id="PF17680">
    <property type="entry name" value="FlgO"/>
    <property type="match status" value="1"/>
</dbReference>